<reference evidence="11" key="2">
    <citation type="submission" date="2019-07" db="EMBL/GenBank/DDBJ databases">
        <authorList>
            <person name="Seetharam A."/>
            <person name="Woodhouse M."/>
            <person name="Cannon E."/>
        </authorList>
    </citation>
    <scope>NUCLEOTIDE SEQUENCE [LARGE SCALE GENOMIC DNA]</scope>
    <source>
        <strain evidence="11">cv. B73</strain>
    </source>
</reference>
<keyword evidence="6" id="KW-0808">Transferase</keyword>
<dbReference type="GO" id="GO:0019252">
    <property type="term" value="P:starch biosynthetic process"/>
    <property type="evidence" value="ECO:0007669"/>
    <property type="project" value="UniProtKB-UniPathway"/>
</dbReference>
<name>A0A804QNJ4_MAIZE</name>
<evidence type="ECO:0000256" key="8">
    <source>
        <dbReference type="ARBA" id="ARBA00022741"/>
    </source>
</evidence>
<dbReference type="GO" id="GO:0005978">
    <property type="term" value="P:glycogen biosynthetic process"/>
    <property type="evidence" value="ECO:0007669"/>
    <property type="project" value="InterPro"/>
</dbReference>
<proteinExistence type="inferred from homology"/>
<evidence type="ECO:0000256" key="5">
    <source>
        <dbReference type="ARBA" id="ARBA00022533"/>
    </source>
</evidence>
<keyword evidence="7" id="KW-0548">Nucleotidyltransferase</keyword>
<dbReference type="InterPro" id="IPR011831">
    <property type="entry name" value="ADP-Glc_PPase"/>
</dbReference>
<evidence type="ECO:0000256" key="3">
    <source>
        <dbReference type="ARBA" id="ARBA00010443"/>
    </source>
</evidence>
<keyword evidence="12" id="KW-1185">Reference proteome</keyword>
<evidence type="ECO:0000313" key="12">
    <source>
        <dbReference type="Proteomes" id="UP000007305"/>
    </source>
</evidence>
<dbReference type="Gramene" id="Zm00001eb348430_T001">
    <property type="protein sequence ID" value="Zm00001eb348430_P001"/>
    <property type="gene ID" value="Zm00001eb348430"/>
</dbReference>
<reference evidence="12" key="1">
    <citation type="journal article" date="2009" name="Science">
        <title>The B73 maize genome: complexity, diversity, and dynamics.</title>
        <authorList>
            <person name="Schnable P.S."/>
            <person name="Ware D."/>
            <person name="Fulton R.S."/>
            <person name="Stein J.C."/>
            <person name="Wei F."/>
            <person name="Pasternak S."/>
            <person name="Liang C."/>
            <person name="Zhang J."/>
            <person name="Fulton L."/>
            <person name="Graves T.A."/>
            <person name="Minx P."/>
            <person name="Reily A.D."/>
            <person name="Courtney L."/>
            <person name="Kruchowski S.S."/>
            <person name="Tomlinson C."/>
            <person name="Strong C."/>
            <person name="Delehaunty K."/>
            <person name="Fronick C."/>
            <person name="Courtney B."/>
            <person name="Rock S.M."/>
            <person name="Belter E."/>
            <person name="Du F."/>
            <person name="Kim K."/>
            <person name="Abbott R.M."/>
            <person name="Cotton M."/>
            <person name="Levy A."/>
            <person name="Marchetto P."/>
            <person name="Ochoa K."/>
            <person name="Jackson S.M."/>
            <person name="Gillam B."/>
            <person name="Chen W."/>
            <person name="Yan L."/>
            <person name="Higginbotham J."/>
            <person name="Cardenas M."/>
            <person name="Waligorski J."/>
            <person name="Applebaum E."/>
            <person name="Phelps L."/>
            <person name="Falcone J."/>
            <person name="Kanchi K."/>
            <person name="Thane T."/>
            <person name="Scimone A."/>
            <person name="Thane N."/>
            <person name="Henke J."/>
            <person name="Wang T."/>
            <person name="Ruppert J."/>
            <person name="Shah N."/>
            <person name="Rotter K."/>
            <person name="Hodges J."/>
            <person name="Ingenthron E."/>
            <person name="Cordes M."/>
            <person name="Kohlberg S."/>
            <person name="Sgro J."/>
            <person name="Delgado B."/>
            <person name="Mead K."/>
            <person name="Chinwalla A."/>
            <person name="Leonard S."/>
            <person name="Crouse K."/>
            <person name="Collura K."/>
            <person name="Kudrna D."/>
            <person name="Currie J."/>
            <person name="He R."/>
            <person name="Angelova A."/>
            <person name="Rajasekar S."/>
            <person name="Mueller T."/>
            <person name="Lomeli R."/>
            <person name="Scara G."/>
            <person name="Ko A."/>
            <person name="Delaney K."/>
            <person name="Wissotski M."/>
            <person name="Lopez G."/>
            <person name="Campos D."/>
            <person name="Braidotti M."/>
            <person name="Ashley E."/>
            <person name="Golser W."/>
            <person name="Kim H."/>
            <person name="Lee S."/>
            <person name="Lin J."/>
            <person name="Dujmic Z."/>
            <person name="Kim W."/>
            <person name="Talag J."/>
            <person name="Zuccolo A."/>
            <person name="Fan C."/>
            <person name="Sebastian A."/>
            <person name="Kramer M."/>
            <person name="Spiegel L."/>
            <person name="Nascimento L."/>
            <person name="Zutavern T."/>
            <person name="Miller B."/>
            <person name="Ambroise C."/>
            <person name="Muller S."/>
            <person name="Spooner W."/>
            <person name="Narechania A."/>
            <person name="Ren L."/>
            <person name="Wei S."/>
            <person name="Kumari S."/>
            <person name="Faga B."/>
            <person name="Levy M.J."/>
            <person name="McMahan L."/>
            <person name="Van Buren P."/>
            <person name="Vaughn M.W."/>
            <person name="Ying K."/>
            <person name="Yeh C.-T."/>
            <person name="Emrich S.J."/>
            <person name="Jia Y."/>
            <person name="Kalyanaraman A."/>
            <person name="Hsia A.-P."/>
            <person name="Barbazuk W.B."/>
            <person name="Baucom R.S."/>
            <person name="Brutnell T.P."/>
            <person name="Carpita N.C."/>
            <person name="Chaparro C."/>
            <person name="Chia J.-M."/>
            <person name="Deragon J.-M."/>
            <person name="Estill J.C."/>
            <person name="Fu Y."/>
            <person name="Jeddeloh J.A."/>
            <person name="Han Y."/>
            <person name="Lee H."/>
            <person name="Li P."/>
            <person name="Lisch D.R."/>
            <person name="Liu S."/>
            <person name="Liu Z."/>
            <person name="Nagel D.H."/>
            <person name="McCann M.C."/>
            <person name="SanMiguel P."/>
            <person name="Myers A.M."/>
            <person name="Nettleton D."/>
            <person name="Nguyen J."/>
            <person name="Penning B.W."/>
            <person name="Ponnala L."/>
            <person name="Schneider K.L."/>
            <person name="Schwartz D.C."/>
            <person name="Sharma A."/>
            <person name="Soderlund C."/>
            <person name="Springer N.M."/>
            <person name="Sun Q."/>
            <person name="Wang H."/>
            <person name="Waterman M."/>
            <person name="Westerman R."/>
            <person name="Wolfgruber T.K."/>
            <person name="Yang L."/>
            <person name="Yu Y."/>
            <person name="Zhang L."/>
            <person name="Zhou S."/>
            <person name="Zhu Q."/>
            <person name="Bennetzen J.L."/>
            <person name="Dawe R.K."/>
            <person name="Jiang J."/>
            <person name="Jiang N."/>
            <person name="Presting G.G."/>
            <person name="Wessler S.R."/>
            <person name="Aluru S."/>
            <person name="Martienssen R.A."/>
            <person name="Clifton S.W."/>
            <person name="McCombie W.R."/>
            <person name="Wing R.A."/>
            <person name="Wilson R.K."/>
        </authorList>
    </citation>
    <scope>NUCLEOTIDE SEQUENCE [LARGE SCALE GENOMIC DNA]</scope>
    <source>
        <strain evidence="12">cv. B73</strain>
    </source>
</reference>
<keyword evidence="10" id="KW-0750">Starch biosynthesis</keyword>
<keyword evidence="5" id="KW-0021">Allosteric enzyme</keyword>
<dbReference type="InParanoid" id="A0A804QNJ4"/>
<comment type="pathway">
    <text evidence="2">Glycan biosynthesis; starch biosynthesis.</text>
</comment>
<dbReference type="Proteomes" id="UP000007305">
    <property type="component" value="Chromosome 8"/>
</dbReference>
<dbReference type="GO" id="GO:0008878">
    <property type="term" value="F:glucose-1-phosphate adenylyltransferase activity"/>
    <property type="evidence" value="ECO:0007669"/>
    <property type="project" value="UniProtKB-EC"/>
</dbReference>
<dbReference type="InterPro" id="IPR029044">
    <property type="entry name" value="Nucleotide-diphossugar_trans"/>
</dbReference>
<evidence type="ECO:0000256" key="6">
    <source>
        <dbReference type="ARBA" id="ARBA00022679"/>
    </source>
</evidence>
<dbReference type="Gene3D" id="3.90.550.10">
    <property type="entry name" value="Spore Coat Polysaccharide Biosynthesis Protein SpsA, Chain A"/>
    <property type="match status" value="1"/>
</dbReference>
<dbReference type="PANTHER" id="PTHR43523:SF12">
    <property type="entry name" value="GLUCOSE-1-PHOSPHATE ADENYLYLTRANSFERASE LARGE SUBUNIT 1, CHLOROPLASTIC-RELATED"/>
    <property type="match status" value="1"/>
</dbReference>
<dbReference type="AlphaFoldDB" id="A0A804QNJ4"/>
<evidence type="ECO:0000256" key="4">
    <source>
        <dbReference type="ARBA" id="ARBA00012460"/>
    </source>
</evidence>
<keyword evidence="9" id="KW-0067">ATP-binding</keyword>
<dbReference type="SUPFAM" id="SSF53448">
    <property type="entry name" value="Nucleotide-diphospho-sugar transferases"/>
    <property type="match status" value="1"/>
</dbReference>
<organism evidence="11 12">
    <name type="scientific">Zea mays</name>
    <name type="common">Maize</name>
    <dbReference type="NCBI Taxonomy" id="4577"/>
    <lineage>
        <taxon>Eukaryota</taxon>
        <taxon>Viridiplantae</taxon>
        <taxon>Streptophyta</taxon>
        <taxon>Embryophyta</taxon>
        <taxon>Tracheophyta</taxon>
        <taxon>Spermatophyta</taxon>
        <taxon>Magnoliopsida</taxon>
        <taxon>Liliopsida</taxon>
        <taxon>Poales</taxon>
        <taxon>Poaceae</taxon>
        <taxon>PACMAD clade</taxon>
        <taxon>Panicoideae</taxon>
        <taxon>Andropogonodae</taxon>
        <taxon>Andropogoneae</taxon>
        <taxon>Tripsacinae</taxon>
        <taxon>Zea</taxon>
    </lineage>
</organism>
<dbReference type="PANTHER" id="PTHR43523">
    <property type="entry name" value="GLUCOSE-1-PHOSPHATE ADENYLYLTRANSFERASE-RELATED"/>
    <property type="match status" value="1"/>
</dbReference>
<accession>A0A804QNJ4</accession>
<dbReference type="EC" id="2.7.7.27" evidence="4"/>
<comment type="similarity">
    <text evidence="3">Belongs to the bacterial/plant glucose-1-phosphate adenylyltransferase family.</text>
</comment>
<protein>
    <recommendedName>
        <fullName evidence="4">glucose-1-phosphate adenylyltransferase</fullName>
        <ecNumber evidence="4">2.7.7.27</ecNumber>
    </recommendedName>
</protein>
<comment type="catalytic activity">
    <reaction evidence="1">
        <text>alpha-D-glucose 1-phosphate + ATP + H(+) = ADP-alpha-D-glucose + diphosphate</text>
        <dbReference type="Rhea" id="RHEA:12120"/>
        <dbReference type="ChEBI" id="CHEBI:15378"/>
        <dbReference type="ChEBI" id="CHEBI:30616"/>
        <dbReference type="ChEBI" id="CHEBI:33019"/>
        <dbReference type="ChEBI" id="CHEBI:57498"/>
        <dbReference type="ChEBI" id="CHEBI:58601"/>
        <dbReference type="EC" id="2.7.7.27"/>
    </reaction>
</comment>
<dbReference type="GO" id="GO:0005524">
    <property type="term" value="F:ATP binding"/>
    <property type="evidence" value="ECO:0007669"/>
    <property type="project" value="UniProtKB-KW"/>
</dbReference>
<evidence type="ECO:0000313" key="11">
    <source>
        <dbReference type="EnsemblPlants" id="Zm00001eb348430_P001"/>
    </source>
</evidence>
<evidence type="ECO:0000256" key="2">
    <source>
        <dbReference type="ARBA" id="ARBA00004727"/>
    </source>
</evidence>
<evidence type="ECO:0000256" key="7">
    <source>
        <dbReference type="ARBA" id="ARBA00022695"/>
    </source>
</evidence>
<evidence type="ECO:0000256" key="10">
    <source>
        <dbReference type="ARBA" id="ARBA00022922"/>
    </source>
</evidence>
<dbReference type="EnsemblPlants" id="Zm00001eb348430_T001">
    <property type="protein sequence ID" value="Zm00001eb348430_P001"/>
    <property type="gene ID" value="Zm00001eb348430"/>
</dbReference>
<keyword evidence="8" id="KW-0547">Nucleotide-binding</keyword>
<evidence type="ECO:0000256" key="9">
    <source>
        <dbReference type="ARBA" id="ARBA00022840"/>
    </source>
</evidence>
<dbReference type="UniPathway" id="UPA00152"/>
<reference evidence="11" key="3">
    <citation type="submission" date="2021-05" db="UniProtKB">
        <authorList>
            <consortium name="EnsemblPlants"/>
        </authorList>
    </citation>
    <scope>IDENTIFICATION</scope>
    <source>
        <strain evidence="11">cv. B73</strain>
    </source>
</reference>
<evidence type="ECO:0000256" key="1">
    <source>
        <dbReference type="ARBA" id="ARBA00000956"/>
    </source>
</evidence>
<sequence>MLQLLHEQFPGANDFGSEVILGATSIGKRVHAYLSDGYWEDIDSINTFYNANLIILHTKCWIAQLSNLWMGNGCYVYGELCFIWKPPWPGLICVQERVLLQFDALVISASQASEMNSSYVIILMEQFLVATPVSYVHDWIVDGHDLHQNSGFNILLVLEGDMVKGLGDILGEINNTNGG</sequence>